<evidence type="ECO:0000313" key="2">
    <source>
        <dbReference type="Proteomes" id="UP000005239"/>
    </source>
</evidence>
<reference evidence="1" key="2">
    <citation type="submission" date="2022-06" db="UniProtKB">
        <authorList>
            <consortium name="EnsemblMetazoa"/>
        </authorList>
    </citation>
    <scope>IDENTIFICATION</scope>
    <source>
        <strain evidence="1">PS312</strain>
    </source>
</reference>
<gene>
    <name evidence="1" type="primary">WBGene00103622</name>
</gene>
<dbReference type="EnsemblMetazoa" id="PPA14068.1">
    <property type="protein sequence ID" value="PPA14068.1"/>
    <property type="gene ID" value="WBGene00103622"/>
</dbReference>
<organism evidence="1 2">
    <name type="scientific">Pristionchus pacificus</name>
    <name type="common">Parasitic nematode worm</name>
    <dbReference type="NCBI Taxonomy" id="54126"/>
    <lineage>
        <taxon>Eukaryota</taxon>
        <taxon>Metazoa</taxon>
        <taxon>Ecdysozoa</taxon>
        <taxon>Nematoda</taxon>
        <taxon>Chromadorea</taxon>
        <taxon>Rhabditida</taxon>
        <taxon>Rhabditina</taxon>
        <taxon>Diplogasteromorpha</taxon>
        <taxon>Diplogasteroidea</taxon>
        <taxon>Neodiplogasteridae</taxon>
        <taxon>Pristionchus</taxon>
    </lineage>
</organism>
<keyword evidence="2" id="KW-1185">Reference proteome</keyword>
<evidence type="ECO:0000313" key="1">
    <source>
        <dbReference type="EnsemblMetazoa" id="PPA14068.1"/>
    </source>
</evidence>
<name>A0A2A6CSM2_PRIPA</name>
<protein>
    <submittedName>
        <fullName evidence="1">Uncharacterized protein</fullName>
    </submittedName>
</protein>
<reference evidence="2" key="1">
    <citation type="journal article" date="2008" name="Nat. Genet.">
        <title>The Pristionchus pacificus genome provides a unique perspective on nematode lifestyle and parasitism.</title>
        <authorList>
            <person name="Dieterich C."/>
            <person name="Clifton S.W."/>
            <person name="Schuster L.N."/>
            <person name="Chinwalla A."/>
            <person name="Delehaunty K."/>
            <person name="Dinkelacker I."/>
            <person name="Fulton L."/>
            <person name="Fulton R."/>
            <person name="Godfrey J."/>
            <person name="Minx P."/>
            <person name="Mitreva M."/>
            <person name="Roeseler W."/>
            <person name="Tian H."/>
            <person name="Witte H."/>
            <person name="Yang S.P."/>
            <person name="Wilson R.K."/>
            <person name="Sommer R.J."/>
        </authorList>
    </citation>
    <scope>NUCLEOTIDE SEQUENCE [LARGE SCALE GENOMIC DNA]</scope>
    <source>
        <strain evidence="2">PS312</strain>
    </source>
</reference>
<sequence length="342" mass="39101">MLYHKLAFLSPRHLIPYPHSSFSSLLVPCIGRVKMSSYWAFILGVIEDQGSSAQLKDGAINALADLCDEQIYDKRAHIPDGVCERIIEACGREIVRRSAVDESPRVAICKVIDYMLFYLGKSHEQIRNDMISVIFNHEMIVPFIFEGVVRTENKADKEWFCFLLIDIMEKSSSSDRTALIVRYFEKLRTWITLIFKREILSTYDMTKTFFRSKEMAGVVATLPSELYKWAIELGTFDLQNECLFNVLESAADSPKTMEKLLGYGLLSISHDFAHLPINQATLRHANLFRGILLMHPEFSQVFRRLTCHGVTGNPIADFGRTIPLRVETVGVNYILVDEDTEM</sequence>
<dbReference type="Proteomes" id="UP000005239">
    <property type="component" value="Unassembled WGS sequence"/>
</dbReference>
<dbReference type="AlphaFoldDB" id="A0A2A6CSM2"/>
<accession>A0A2A6CSM2</accession>
<accession>A0A8R1YIJ9</accession>
<proteinExistence type="predicted"/>